<dbReference type="EMBL" id="QMDX01000004">
    <property type="protein sequence ID" value="TSD14352.1"/>
    <property type="molecule type" value="Genomic_DNA"/>
</dbReference>
<evidence type="ECO:0000256" key="1">
    <source>
        <dbReference type="ARBA" id="ARBA00006432"/>
    </source>
</evidence>
<gene>
    <name evidence="6" type="ORF">DP107_08880</name>
</gene>
<dbReference type="InterPro" id="IPR042099">
    <property type="entry name" value="ANL_N_sf"/>
</dbReference>
<protein>
    <submittedName>
        <fullName evidence="6">2-succinylbenzoate-CoA ligase</fullName>
    </submittedName>
</protein>
<reference evidence="6 7" key="1">
    <citation type="submission" date="2018-06" db="EMBL/GenBank/DDBJ databases">
        <title>Natronomonas sp. F16-60 a new haloarchaeon isolated from a solar saltern of Isla Cristina, Huelva, Spain.</title>
        <authorList>
            <person name="Duran-Viseras A."/>
            <person name="Sanchez-Porro C."/>
            <person name="Ventosa A."/>
        </authorList>
    </citation>
    <scope>NUCLEOTIDE SEQUENCE [LARGE SCALE GENOMIC DNA]</scope>
    <source>
        <strain evidence="6 7">F16-60</strain>
    </source>
</reference>
<dbReference type="InParanoid" id="A0A554NAI0"/>
<proteinExistence type="inferred from homology"/>
<dbReference type="GO" id="GO:0006631">
    <property type="term" value="P:fatty acid metabolic process"/>
    <property type="evidence" value="ECO:0007669"/>
    <property type="project" value="TreeGrafter"/>
</dbReference>
<evidence type="ECO:0000313" key="6">
    <source>
        <dbReference type="EMBL" id="TSD14352.1"/>
    </source>
</evidence>
<feature type="region of interest" description="Disordered" evidence="3">
    <location>
        <begin position="490"/>
        <end position="533"/>
    </location>
</feature>
<feature type="compositionally biased region" description="Basic and acidic residues" evidence="3">
    <location>
        <begin position="499"/>
        <end position="509"/>
    </location>
</feature>
<keyword evidence="2 6" id="KW-0436">Ligase</keyword>
<dbReference type="Gene3D" id="3.30.300.30">
    <property type="match status" value="1"/>
</dbReference>
<dbReference type="Gene3D" id="3.40.50.12780">
    <property type="entry name" value="N-terminal domain of ligase-like"/>
    <property type="match status" value="1"/>
</dbReference>
<evidence type="ECO:0000313" key="7">
    <source>
        <dbReference type="Proteomes" id="UP000319894"/>
    </source>
</evidence>
<dbReference type="Pfam" id="PF00501">
    <property type="entry name" value="AMP-binding"/>
    <property type="match status" value="1"/>
</dbReference>
<dbReference type="PROSITE" id="PS00455">
    <property type="entry name" value="AMP_BINDING"/>
    <property type="match status" value="1"/>
</dbReference>
<dbReference type="GO" id="GO:0031956">
    <property type="term" value="F:medium-chain fatty acid-CoA ligase activity"/>
    <property type="evidence" value="ECO:0007669"/>
    <property type="project" value="TreeGrafter"/>
</dbReference>
<sequence length="533" mass="55815">MRDWLAHRASATPEATAVRVAGEPARSYRALDERVEELAGRLSAFGVGVGTHLGVCLPTRPTFVELVHAAMRLGAVLVPLNARSTARELVDRAAAADCALLCCGSATEDTALTAARLAEAEGNDLPVATVDEPREGARPVRETAPDTFDVPEWAPTRRLCLLFTSGTTGEPKAVDLRMGNVLTSAAGSAFRLGLLPEDRWFDPLSMAHMGGLAPVYRSVCYGTAVALPGPDAGGEADEGAGYAVGGFDPGATLAAMQATGATCVSLVPAMLSGLLDAGALPDSLRFVLLGGAPATDDLLERCFERDVPVAPTYGMTETASQIATARPAEARDHVGTVGNPLFTTTVTVVSEGRTVDPGERGELVVSGPVVTPGYYRDEDATERAFGPHGFHTGDLGYRDEAGRVWVLDRLDDRLNPGGETVDPSEVVDALRAFPGVADAAVVGLPDESLGERVAALVVPDGTLDPSALERHCRERLAGFKLPRSVGLADELPRTGSGTVDREAVRERLRGPGADRVVSFGEREESAESDASTD</sequence>
<feature type="domain" description="AMP-dependent synthetase/ligase" evidence="4">
    <location>
        <begin position="6"/>
        <end position="375"/>
    </location>
</feature>
<feature type="domain" description="AMP-binding enzyme C-terminal" evidence="5">
    <location>
        <begin position="428"/>
        <end position="497"/>
    </location>
</feature>
<evidence type="ECO:0000259" key="5">
    <source>
        <dbReference type="Pfam" id="PF13193"/>
    </source>
</evidence>
<dbReference type="PANTHER" id="PTHR43201">
    <property type="entry name" value="ACYL-COA SYNTHETASE"/>
    <property type="match status" value="1"/>
</dbReference>
<name>A0A554NAI0_9EURY</name>
<dbReference type="SUPFAM" id="SSF56801">
    <property type="entry name" value="Acetyl-CoA synthetase-like"/>
    <property type="match status" value="1"/>
</dbReference>
<comment type="caution">
    <text evidence="6">The sequence shown here is derived from an EMBL/GenBank/DDBJ whole genome shotgun (WGS) entry which is preliminary data.</text>
</comment>
<dbReference type="InterPro" id="IPR000873">
    <property type="entry name" value="AMP-dep_synth/lig_dom"/>
</dbReference>
<accession>A0A554NAI0</accession>
<dbReference type="Pfam" id="PF13193">
    <property type="entry name" value="AMP-binding_C"/>
    <property type="match status" value="1"/>
</dbReference>
<evidence type="ECO:0000256" key="3">
    <source>
        <dbReference type="SAM" id="MobiDB-lite"/>
    </source>
</evidence>
<evidence type="ECO:0000256" key="2">
    <source>
        <dbReference type="ARBA" id="ARBA00022598"/>
    </source>
</evidence>
<dbReference type="OrthoDB" id="35688at2157"/>
<dbReference type="PANTHER" id="PTHR43201:SF5">
    <property type="entry name" value="MEDIUM-CHAIN ACYL-COA LIGASE ACSF2, MITOCHONDRIAL"/>
    <property type="match status" value="1"/>
</dbReference>
<dbReference type="InterPro" id="IPR020845">
    <property type="entry name" value="AMP-binding_CS"/>
</dbReference>
<keyword evidence="7" id="KW-1185">Reference proteome</keyword>
<dbReference type="Proteomes" id="UP000319894">
    <property type="component" value="Unassembled WGS sequence"/>
</dbReference>
<organism evidence="6 7">
    <name type="scientific">Haloglomus irregulare</name>
    <dbReference type="NCBI Taxonomy" id="2234134"/>
    <lineage>
        <taxon>Archaea</taxon>
        <taxon>Methanobacteriati</taxon>
        <taxon>Methanobacteriota</taxon>
        <taxon>Stenosarchaea group</taxon>
        <taxon>Halobacteria</taxon>
        <taxon>Halobacteriales</taxon>
        <taxon>Natronomonadaceae</taxon>
        <taxon>Haloglomus</taxon>
    </lineage>
</organism>
<dbReference type="AlphaFoldDB" id="A0A554NAI0"/>
<evidence type="ECO:0000259" key="4">
    <source>
        <dbReference type="Pfam" id="PF00501"/>
    </source>
</evidence>
<dbReference type="InterPro" id="IPR045851">
    <property type="entry name" value="AMP-bd_C_sf"/>
</dbReference>
<comment type="similarity">
    <text evidence="1">Belongs to the ATP-dependent AMP-binding enzyme family.</text>
</comment>
<dbReference type="InterPro" id="IPR025110">
    <property type="entry name" value="AMP-bd_C"/>
</dbReference>
<dbReference type="RefSeq" id="WP_144261799.1">
    <property type="nucleotide sequence ID" value="NZ_QMDX01000004.1"/>
</dbReference>